<dbReference type="Proteomes" id="UP000639338">
    <property type="component" value="Unassembled WGS sequence"/>
</dbReference>
<keyword evidence="2" id="KW-1185">Reference proteome</keyword>
<evidence type="ECO:0000313" key="2">
    <source>
        <dbReference type="Proteomes" id="UP000639338"/>
    </source>
</evidence>
<accession>A0A834XSB3</accession>
<name>A0A834XSB3_APHGI</name>
<organism evidence="1 2">
    <name type="scientific">Aphidius gifuensis</name>
    <name type="common">Parasitoid wasp</name>
    <dbReference type="NCBI Taxonomy" id="684658"/>
    <lineage>
        <taxon>Eukaryota</taxon>
        <taxon>Metazoa</taxon>
        <taxon>Ecdysozoa</taxon>
        <taxon>Arthropoda</taxon>
        <taxon>Hexapoda</taxon>
        <taxon>Insecta</taxon>
        <taxon>Pterygota</taxon>
        <taxon>Neoptera</taxon>
        <taxon>Endopterygota</taxon>
        <taxon>Hymenoptera</taxon>
        <taxon>Apocrita</taxon>
        <taxon>Ichneumonoidea</taxon>
        <taxon>Braconidae</taxon>
        <taxon>Aphidiinae</taxon>
        <taxon>Aphidius</taxon>
    </lineage>
</organism>
<dbReference type="AlphaFoldDB" id="A0A834XSB3"/>
<protein>
    <submittedName>
        <fullName evidence="1">Uncharacterized protein</fullName>
    </submittedName>
</protein>
<gene>
    <name evidence="1" type="ORF">HCN44_010448</name>
</gene>
<sequence length="143" mass="14839">MNAFGTVAVASAAFPDPLKLADNPAVPSFPDISKLVTPEMISAFQNISSSSGQPLPGIAELTTAVEKSRKSIQTDLCENFVGGFTSAFEKIIPGGNPVAAALTIAKTIADANMAIALNCPVINIGERLLDANQKISLAQLQLN</sequence>
<evidence type="ECO:0000313" key="1">
    <source>
        <dbReference type="EMBL" id="KAF7991647.1"/>
    </source>
</evidence>
<reference evidence="1 2" key="1">
    <citation type="submission" date="2020-08" db="EMBL/GenBank/DDBJ databases">
        <title>Aphidius gifuensis genome sequencing and assembly.</title>
        <authorList>
            <person name="Du Z."/>
        </authorList>
    </citation>
    <scope>NUCLEOTIDE SEQUENCE [LARGE SCALE GENOMIC DNA]</scope>
    <source>
        <strain evidence="1">YNYX2018</strain>
        <tissue evidence="1">Adults</tissue>
    </source>
</reference>
<dbReference type="EMBL" id="JACMRX010000004">
    <property type="protein sequence ID" value="KAF7991647.1"/>
    <property type="molecule type" value="Genomic_DNA"/>
</dbReference>
<proteinExistence type="predicted"/>
<comment type="caution">
    <text evidence="1">The sequence shown here is derived from an EMBL/GenBank/DDBJ whole genome shotgun (WGS) entry which is preliminary data.</text>
</comment>